<dbReference type="NCBIfam" id="TIGR00964">
    <property type="entry name" value="secE_bact"/>
    <property type="match status" value="1"/>
</dbReference>
<evidence type="ECO:0000313" key="11">
    <source>
        <dbReference type="Proteomes" id="UP000886887"/>
    </source>
</evidence>
<dbReference type="GO" id="GO:0005886">
    <property type="term" value="C:plasma membrane"/>
    <property type="evidence" value="ECO:0007669"/>
    <property type="project" value="UniProtKB-SubCell"/>
</dbReference>
<evidence type="ECO:0000256" key="7">
    <source>
        <dbReference type="ARBA" id="ARBA00023010"/>
    </source>
</evidence>
<accession>A0A9D0Z8E4</accession>
<keyword evidence="6 9" id="KW-1133">Transmembrane helix</keyword>
<reference evidence="10" key="1">
    <citation type="submission" date="2020-10" db="EMBL/GenBank/DDBJ databases">
        <authorList>
            <person name="Gilroy R."/>
        </authorList>
    </citation>
    <scope>NUCLEOTIDE SEQUENCE</scope>
    <source>
        <strain evidence="10">ChiSxjej2B14-6234</strain>
    </source>
</reference>
<sequence>MSEKKAAEKKPTGKPSFFARLKNGLKALPVRIATAFKNMAAELKKVSWPSRKDLINYSVVVVVFLVVMAVVVGLLDMGSSALIRQLVKL</sequence>
<dbReference type="InterPro" id="IPR001901">
    <property type="entry name" value="Translocase_SecE/Sec61-g"/>
</dbReference>
<evidence type="ECO:0000256" key="9">
    <source>
        <dbReference type="HAMAP-Rule" id="MF_00422"/>
    </source>
</evidence>
<evidence type="ECO:0000256" key="4">
    <source>
        <dbReference type="ARBA" id="ARBA00022692"/>
    </source>
</evidence>
<evidence type="ECO:0000313" key="10">
    <source>
        <dbReference type="EMBL" id="HIQ71067.1"/>
    </source>
</evidence>
<dbReference type="GO" id="GO:0009306">
    <property type="term" value="P:protein secretion"/>
    <property type="evidence" value="ECO:0007669"/>
    <property type="project" value="UniProtKB-UniRule"/>
</dbReference>
<dbReference type="PANTHER" id="PTHR33910:SF1">
    <property type="entry name" value="PROTEIN TRANSLOCASE SUBUNIT SECE"/>
    <property type="match status" value="1"/>
</dbReference>
<evidence type="ECO:0000256" key="2">
    <source>
        <dbReference type="ARBA" id="ARBA00022448"/>
    </source>
</evidence>
<evidence type="ECO:0000256" key="8">
    <source>
        <dbReference type="ARBA" id="ARBA00023136"/>
    </source>
</evidence>
<dbReference type="AlphaFoldDB" id="A0A9D0Z8E4"/>
<organism evidence="10 11">
    <name type="scientific">Candidatus Onthenecus intestinigallinarum</name>
    <dbReference type="NCBI Taxonomy" id="2840875"/>
    <lineage>
        <taxon>Bacteria</taxon>
        <taxon>Bacillati</taxon>
        <taxon>Bacillota</taxon>
        <taxon>Clostridia</taxon>
        <taxon>Eubacteriales</taxon>
        <taxon>Candidatus Onthenecus</taxon>
    </lineage>
</organism>
<evidence type="ECO:0000256" key="5">
    <source>
        <dbReference type="ARBA" id="ARBA00022927"/>
    </source>
</evidence>
<comment type="similarity">
    <text evidence="9">Belongs to the SecE/SEC61-gamma family.</text>
</comment>
<dbReference type="Pfam" id="PF00584">
    <property type="entry name" value="SecE"/>
    <property type="match status" value="1"/>
</dbReference>
<keyword evidence="5 9" id="KW-0653">Protein transport</keyword>
<dbReference type="GO" id="GO:0043952">
    <property type="term" value="P:protein transport by the Sec complex"/>
    <property type="evidence" value="ECO:0007669"/>
    <property type="project" value="UniProtKB-UniRule"/>
</dbReference>
<dbReference type="HAMAP" id="MF_00422">
    <property type="entry name" value="SecE"/>
    <property type="match status" value="1"/>
</dbReference>
<proteinExistence type="inferred from homology"/>
<comment type="subunit">
    <text evidence="9">Component of the Sec protein translocase complex. Heterotrimer consisting of SecY, SecE and SecG subunits. The heterotrimers can form oligomers, although 1 heterotrimer is thought to be able to translocate proteins. Interacts with the ribosome. Interacts with SecDF, and other proteins may be involved. Interacts with SecA.</text>
</comment>
<comment type="subcellular location">
    <subcellularLocation>
        <location evidence="9">Cell membrane</location>
        <topology evidence="9">Single-pass membrane protein</topology>
    </subcellularLocation>
    <subcellularLocation>
        <location evidence="1">Membrane</location>
    </subcellularLocation>
</comment>
<feature type="transmembrane region" description="Helical" evidence="9">
    <location>
        <begin position="54"/>
        <end position="75"/>
    </location>
</feature>
<dbReference type="InterPro" id="IPR038379">
    <property type="entry name" value="SecE_sf"/>
</dbReference>
<protein>
    <recommendedName>
        <fullName evidence="9">Protein translocase subunit SecE</fullName>
    </recommendedName>
</protein>
<keyword evidence="4 9" id="KW-0812">Transmembrane</keyword>
<gene>
    <name evidence="9 10" type="primary">secE</name>
    <name evidence="10" type="ORF">IAB73_02500</name>
</gene>
<dbReference type="Proteomes" id="UP000886887">
    <property type="component" value="Unassembled WGS sequence"/>
</dbReference>
<dbReference type="InterPro" id="IPR005807">
    <property type="entry name" value="SecE_bac"/>
</dbReference>
<evidence type="ECO:0000256" key="1">
    <source>
        <dbReference type="ARBA" id="ARBA00004370"/>
    </source>
</evidence>
<keyword evidence="8 9" id="KW-0472">Membrane</keyword>
<dbReference type="PANTHER" id="PTHR33910">
    <property type="entry name" value="PROTEIN TRANSLOCASE SUBUNIT SECE"/>
    <property type="match status" value="1"/>
</dbReference>
<dbReference type="GO" id="GO:0065002">
    <property type="term" value="P:intracellular protein transmembrane transport"/>
    <property type="evidence" value="ECO:0007669"/>
    <property type="project" value="UniProtKB-UniRule"/>
</dbReference>
<comment type="function">
    <text evidence="9">Essential subunit of the Sec protein translocation channel SecYEG. Clamps together the 2 halves of SecY. May contact the channel plug during translocation.</text>
</comment>
<dbReference type="GO" id="GO:0008320">
    <property type="term" value="F:protein transmembrane transporter activity"/>
    <property type="evidence" value="ECO:0007669"/>
    <property type="project" value="UniProtKB-UniRule"/>
</dbReference>
<keyword evidence="7 9" id="KW-0811">Translocation</keyword>
<dbReference type="Gene3D" id="1.20.5.1030">
    <property type="entry name" value="Preprotein translocase secy subunit"/>
    <property type="match status" value="1"/>
</dbReference>
<dbReference type="GO" id="GO:0006605">
    <property type="term" value="P:protein targeting"/>
    <property type="evidence" value="ECO:0007669"/>
    <property type="project" value="UniProtKB-UniRule"/>
</dbReference>
<reference evidence="10" key="2">
    <citation type="journal article" date="2021" name="PeerJ">
        <title>Extensive microbial diversity within the chicken gut microbiome revealed by metagenomics and culture.</title>
        <authorList>
            <person name="Gilroy R."/>
            <person name="Ravi A."/>
            <person name="Getino M."/>
            <person name="Pursley I."/>
            <person name="Horton D.L."/>
            <person name="Alikhan N.F."/>
            <person name="Baker D."/>
            <person name="Gharbi K."/>
            <person name="Hall N."/>
            <person name="Watson M."/>
            <person name="Adriaenssens E.M."/>
            <person name="Foster-Nyarko E."/>
            <person name="Jarju S."/>
            <person name="Secka A."/>
            <person name="Antonio M."/>
            <person name="Oren A."/>
            <person name="Chaudhuri R.R."/>
            <person name="La Ragione R."/>
            <person name="Hildebrand F."/>
            <person name="Pallen M.J."/>
        </authorList>
    </citation>
    <scope>NUCLEOTIDE SEQUENCE</scope>
    <source>
        <strain evidence="10">ChiSxjej2B14-6234</strain>
    </source>
</reference>
<comment type="caution">
    <text evidence="10">The sequence shown here is derived from an EMBL/GenBank/DDBJ whole genome shotgun (WGS) entry which is preliminary data.</text>
</comment>
<name>A0A9D0Z8E4_9FIRM</name>
<keyword evidence="3 9" id="KW-1003">Cell membrane</keyword>
<dbReference type="EMBL" id="DVFJ01000007">
    <property type="protein sequence ID" value="HIQ71067.1"/>
    <property type="molecule type" value="Genomic_DNA"/>
</dbReference>
<evidence type="ECO:0000256" key="3">
    <source>
        <dbReference type="ARBA" id="ARBA00022475"/>
    </source>
</evidence>
<evidence type="ECO:0000256" key="6">
    <source>
        <dbReference type="ARBA" id="ARBA00022989"/>
    </source>
</evidence>
<keyword evidence="2 9" id="KW-0813">Transport</keyword>